<accession>A0A5C8GAU4</accession>
<evidence type="ECO:0000313" key="1">
    <source>
        <dbReference type="EMBL" id="TXJ58919.1"/>
    </source>
</evidence>
<dbReference type="RefSeq" id="WP_147785780.1">
    <property type="nucleotide sequence ID" value="NZ_SDIK01000086.1"/>
</dbReference>
<comment type="caution">
    <text evidence="1">The sequence shown here is derived from an EMBL/GenBank/DDBJ whole genome shotgun (WGS) entry which is preliminary data.</text>
</comment>
<gene>
    <name evidence="1" type="ORF">ETF27_10095</name>
</gene>
<dbReference type="AlphaFoldDB" id="A0A5C8GAU4"/>
<keyword evidence="2" id="KW-1185">Reference proteome</keyword>
<name>A0A5C8GAU4_9BACT</name>
<organism evidence="1 2">
    <name type="scientific">Prevotella brunnea</name>
    <dbReference type="NCBI Taxonomy" id="2508867"/>
    <lineage>
        <taxon>Bacteria</taxon>
        <taxon>Pseudomonadati</taxon>
        <taxon>Bacteroidota</taxon>
        <taxon>Bacteroidia</taxon>
        <taxon>Bacteroidales</taxon>
        <taxon>Prevotellaceae</taxon>
        <taxon>Prevotella</taxon>
    </lineage>
</organism>
<dbReference type="Proteomes" id="UP000321612">
    <property type="component" value="Unassembled WGS sequence"/>
</dbReference>
<proteinExistence type="predicted"/>
<sequence>MKSKVTKKIFFSKENVDFLHSFFSFPAEKFKEHRKFIAGSSTIADGRWGGIASLHGISLYLAGALKTRKIFPGDMGKVQQCPKFSSFLHPKFSFCTPIHDLLHCKS</sequence>
<evidence type="ECO:0000313" key="2">
    <source>
        <dbReference type="Proteomes" id="UP000321612"/>
    </source>
</evidence>
<reference evidence="2" key="1">
    <citation type="submission" date="2019-05" db="EMBL/GenBank/DDBJ databases">
        <title>Prevotella brunnea sp. nov., isolated from a wound of a patient.</title>
        <authorList>
            <person name="Buhl M."/>
        </authorList>
    </citation>
    <scope>NUCLEOTIDE SEQUENCE [LARGE SCALE GENOMIC DNA]</scope>
    <source>
        <strain evidence="2">A2672</strain>
    </source>
</reference>
<protein>
    <submittedName>
        <fullName evidence="1">Uncharacterized protein</fullName>
    </submittedName>
</protein>
<dbReference type="EMBL" id="SDIK01000086">
    <property type="protein sequence ID" value="TXJ58919.1"/>
    <property type="molecule type" value="Genomic_DNA"/>
</dbReference>